<dbReference type="RefSeq" id="WP_211367003.1">
    <property type="nucleotide sequence ID" value="NZ_VFPA01000004.1"/>
</dbReference>
<comment type="cofactor">
    <cofactor evidence="6">
        <name>FMN</name>
        <dbReference type="ChEBI" id="CHEBI:58210"/>
    </cofactor>
    <text evidence="6">Binds 1 FMN per subunit.</text>
</comment>
<dbReference type="Gene3D" id="3.40.50.360">
    <property type="match status" value="1"/>
</dbReference>
<evidence type="ECO:0000313" key="9">
    <source>
        <dbReference type="Proteomes" id="UP000315677"/>
    </source>
</evidence>
<dbReference type="PANTHER" id="PTHR43741">
    <property type="entry name" value="FMN-DEPENDENT NADH-AZOREDUCTASE 1"/>
    <property type="match status" value="1"/>
</dbReference>
<dbReference type="GO" id="GO:0009055">
    <property type="term" value="F:electron transfer activity"/>
    <property type="evidence" value="ECO:0007669"/>
    <property type="project" value="UniProtKB-UniRule"/>
</dbReference>
<accession>A0A543DAA7</accession>
<evidence type="ECO:0000313" key="8">
    <source>
        <dbReference type="EMBL" id="TQM06274.1"/>
    </source>
</evidence>
<feature type="binding site" evidence="6">
    <location>
        <begin position="15"/>
        <end position="17"/>
    </location>
    <ligand>
        <name>FMN</name>
        <dbReference type="ChEBI" id="CHEBI:58210"/>
    </ligand>
</feature>
<comment type="similarity">
    <text evidence="6">Belongs to the azoreductase type 1 family.</text>
</comment>
<dbReference type="EMBL" id="VFPA01000004">
    <property type="protein sequence ID" value="TQM06274.1"/>
    <property type="molecule type" value="Genomic_DNA"/>
</dbReference>
<feature type="domain" description="Flavodoxin-like fold" evidence="7">
    <location>
        <begin position="4"/>
        <end position="183"/>
    </location>
</feature>
<protein>
    <recommendedName>
        <fullName evidence="6">FMN dependent NADH:quinone oxidoreductase</fullName>
        <ecNumber evidence="6">1.6.5.-</ecNumber>
    </recommendedName>
    <alternativeName>
        <fullName evidence="6">Azo-dye reductase</fullName>
    </alternativeName>
    <alternativeName>
        <fullName evidence="6">FMN-dependent NADH-azo compound oxidoreductase</fullName>
    </alternativeName>
    <alternativeName>
        <fullName evidence="6">FMN-dependent NADH-azoreductase</fullName>
        <ecNumber evidence="6">1.7.1.17</ecNumber>
    </alternativeName>
</protein>
<keyword evidence="9" id="KW-1185">Reference proteome</keyword>
<dbReference type="EC" id="1.7.1.17" evidence="6"/>
<dbReference type="InterPro" id="IPR050104">
    <property type="entry name" value="FMN-dep_NADH:Q_OxRdtase_AzoR1"/>
</dbReference>
<comment type="caution">
    <text evidence="8">The sequence shown here is derived from an EMBL/GenBank/DDBJ whole genome shotgun (WGS) entry which is preliminary data.</text>
</comment>
<comment type="function">
    <text evidence="6">Quinone reductase that provides resistance to thiol-specific stress caused by electrophilic quinones.</text>
</comment>
<organism evidence="8 9">
    <name type="scientific">Pseudonocardia kunmingensis</name>
    <dbReference type="NCBI Taxonomy" id="630975"/>
    <lineage>
        <taxon>Bacteria</taxon>
        <taxon>Bacillati</taxon>
        <taxon>Actinomycetota</taxon>
        <taxon>Actinomycetes</taxon>
        <taxon>Pseudonocardiales</taxon>
        <taxon>Pseudonocardiaceae</taxon>
        <taxon>Pseudonocardia</taxon>
    </lineage>
</organism>
<dbReference type="PANTHER" id="PTHR43741:SF4">
    <property type="entry name" value="FMN-DEPENDENT NADH:QUINONE OXIDOREDUCTASE"/>
    <property type="match status" value="1"/>
</dbReference>
<comment type="catalytic activity">
    <reaction evidence="5">
        <text>N,N-dimethyl-1,4-phenylenediamine + anthranilate + 2 NAD(+) = 2-(4-dimethylaminophenyl)diazenylbenzoate + 2 NADH + 2 H(+)</text>
        <dbReference type="Rhea" id="RHEA:55872"/>
        <dbReference type="ChEBI" id="CHEBI:15378"/>
        <dbReference type="ChEBI" id="CHEBI:15783"/>
        <dbReference type="ChEBI" id="CHEBI:16567"/>
        <dbReference type="ChEBI" id="CHEBI:57540"/>
        <dbReference type="ChEBI" id="CHEBI:57945"/>
        <dbReference type="ChEBI" id="CHEBI:71579"/>
        <dbReference type="EC" id="1.7.1.17"/>
    </reaction>
    <physiologicalReaction direction="right-to-left" evidence="5">
        <dbReference type="Rhea" id="RHEA:55874"/>
    </physiologicalReaction>
</comment>
<dbReference type="GO" id="GO:0010181">
    <property type="term" value="F:FMN binding"/>
    <property type="evidence" value="ECO:0007669"/>
    <property type="project" value="UniProtKB-UniRule"/>
</dbReference>
<evidence type="ECO:0000259" key="7">
    <source>
        <dbReference type="Pfam" id="PF02525"/>
    </source>
</evidence>
<dbReference type="GO" id="GO:0016655">
    <property type="term" value="F:oxidoreductase activity, acting on NAD(P)H, quinone or similar compound as acceptor"/>
    <property type="evidence" value="ECO:0007669"/>
    <property type="project" value="InterPro"/>
</dbReference>
<evidence type="ECO:0000256" key="5">
    <source>
        <dbReference type="ARBA" id="ARBA00048542"/>
    </source>
</evidence>
<dbReference type="Proteomes" id="UP000315677">
    <property type="component" value="Unassembled WGS sequence"/>
</dbReference>
<name>A0A543DAA7_9PSEU</name>
<dbReference type="EC" id="1.6.5.-" evidence="6"/>
<keyword evidence="1 6" id="KW-0285">Flavoprotein</keyword>
<evidence type="ECO:0000256" key="6">
    <source>
        <dbReference type="HAMAP-Rule" id="MF_01216"/>
    </source>
</evidence>
<dbReference type="Pfam" id="PF02525">
    <property type="entry name" value="Flavodoxin_2"/>
    <property type="match status" value="1"/>
</dbReference>
<comment type="function">
    <text evidence="6">Also exhibits azoreductase activity. Catalyzes the reductive cleavage of the azo bond in aromatic azo compounds to the corresponding amines.</text>
</comment>
<comment type="catalytic activity">
    <reaction evidence="6">
        <text>2 a quinone + NADH + H(+) = 2 a 1,4-benzosemiquinone + NAD(+)</text>
        <dbReference type="Rhea" id="RHEA:65952"/>
        <dbReference type="ChEBI" id="CHEBI:15378"/>
        <dbReference type="ChEBI" id="CHEBI:57540"/>
        <dbReference type="ChEBI" id="CHEBI:57945"/>
        <dbReference type="ChEBI" id="CHEBI:132124"/>
        <dbReference type="ChEBI" id="CHEBI:134225"/>
    </reaction>
</comment>
<feature type="binding site" evidence="6">
    <location>
        <position position="10"/>
    </location>
    <ligand>
        <name>FMN</name>
        <dbReference type="ChEBI" id="CHEBI:58210"/>
    </ligand>
</feature>
<sequence length="220" mass="23849">MPGLLHLDASARSTSFSRRLGARFADGWRAAHPGAPYVHRDLAADPVPFVDEAWTELCDELMRRRITDPRRYPEVVQTPAQRAAWAVVAPLLDELLAADVVLVATPMYNFTVPAALKAWIDQVTFPRMSLAGTRFVVVCARGGTYLPGTPRAAVEHAAEFLRDFLDGHFGVTDVELVTPELTNALVDPVLAGRRAEHEASVVDAEAAVDRLVAACSPAAV</sequence>
<gene>
    <name evidence="6" type="primary">azoR</name>
    <name evidence="8" type="ORF">FB558_6522</name>
</gene>
<reference evidence="8 9" key="1">
    <citation type="submission" date="2019-06" db="EMBL/GenBank/DDBJ databases">
        <title>Sequencing the genomes of 1000 actinobacteria strains.</title>
        <authorList>
            <person name="Klenk H.-P."/>
        </authorList>
    </citation>
    <scope>NUCLEOTIDE SEQUENCE [LARGE SCALE GENOMIC DNA]</scope>
    <source>
        <strain evidence="8 9">DSM 45301</strain>
    </source>
</reference>
<comment type="subunit">
    <text evidence="6">Homodimer.</text>
</comment>
<dbReference type="InterPro" id="IPR029039">
    <property type="entry name" value="Flavoprotein-like_sf"/>
</dbReference>
<comment type="caution">
    <text evidence="6">Lacks conserved residue(s) required for the propagation of feature annotation.</text>
</comment>
<evidence type="ECO:0000256" key="2">
    <source>
        <dbReference type="ARBA" id="ARBA00022643"/>
    </source>
</evidence>
<evidence type="ECO:0000256" key="4">
    <source>
        <dbReference type="ARBA" id="ARBA00023027"/>
    </source>
</evidence>
<dbReference type="SUPFAM" id="SSF52218">
    <property type="entry name" value="Flavoproteins"/>
    <property type="match status" value="1"/>
</dbReference>
<keyword evidence="4 6" id="KW-0520">NAD</keyword>
<proteinExistence type="inferred from homology"/>
<evidence type="ECO:0000256" key="3">
    <source>
        <dbReference type="ARBA" id="ARBA00023002"/>
    </source>
</evidence>
<dbReference type="GO" id="GO:0016652">
    <property type="term" value="F:oxidoreductase activity, acting on NAD(P)H as acceptor"/>
    <property type="evidence" value="ECO:0007669"/>
    <property type="project" value="UniProtKB-UniRule"/>
</dbReference>
<dbReference type="InterPro" id="IPR023048">
    <property type="entry name" value="NADH:quinone_OxRdtase_FMN_depd"/>
</dbReference>
<keyword evidence="2 6" id="KW-0288">FMN</keyword>
<feature type="binding site" evidence="6">
    <location>
        <begin position="107"/>
        <end position="110"/>
    </location>
    <ligand>
        <name>FMN</name>
        <dbReference type="ChEBI" id="CHEBI:58210"/>
    </ligand>
</feature>
<dbReference type="InterPro" id="IPR003680">
    <property type="entry name" value="Flavodoxin_fold"/>
</dbReference>
<evidence type="ECO:0000256" key="1">
    <source>
        <dbReference type="ARBA" id="ARBA00022630"/>
    </source>
</evidence>
<dbReference type="AlphaFoldDB" id="A0A543DAA7"/>
<dbReference type="HAMAP" id="MF_01216">
    <property type="entry name" value="Azoreductase_type1"/>
    <property type="match status" value="1"/>
</dbReference>
<keyword evidence="3 6" id="KW-0560">Oxidoreductase</keyword>